<proteinExistence type="predicted"/>
<dbReference type="EMBL" id="BSXT01001511">
    <property type="protein sequence ID" value="GMF43107.1"/>
    <property type="molecule type" value="Genomic_DNA"/>
</dbReference>
<evidence type="ECO:0000313" key="2">
    <source>
        <dbReference type="Proteomes" id="UP001165121"/>
    </source>
</evidence>
<accession>A0A9W7CUJ2</accession>
<evidence type="ECO:0000313" key="1">
    <source>
        <dbReference type="EMBL" id="GMF43107.1"/>
    </source>
</evidence>
<protein>
    <submittedName>
        <fullName evidence="1">Unnamed protein product</fullName>
    </submittedName>
</protein>
<keyword evidence="2" id="KW-1185">Reference proteome</keyword>
<dbReference type="Proteomes" id="UP001165121">
    <property type="component" value="Unassembled WGS sequence"/>
</dbReference>
<reference evidence="1" key="1">
    <citation type="submission" date="2023-04" db="EMBL/GenBank/DDBJ databases">
        <title>Phytophthora fragariaefolia NBRC 109709.</title>
        <authorList>
            <person name="Ichikawa N."/>
            <person name="Sato H."/>
            <person name="Tonouchi N."/>
        </authorList>
    </citation>
    <scope>NUCLEOTIDE SEQUENCE</scope>
    <source>
        <strain evidence="1">NBRC 109709</strain>
    </source>
</reference>
<sequence>MSRTDSKRLRENVKLDRNVIPTVTKSVELTKPIRRQRQNERQVESTKRLYVISKMTKRMKRLAKTDVHAVGPFAGAMHSQTTKISEFPC</sequence>
<name>A0A9W7CUJ2_9STRA</name>
<organism evidence="1 2">
    <name type="scientific">Phytophthora fragariaefolia</name>
    <dbReference type="NCBI Taxonomy" id="1490495"/>
    <lineage>
        <taxon>Eukaryota</taxon>
        <taxon>Sar</taxon>
        <taxon>Stramenopiles</taxon>
        <taxon>Oomycota</taxon>
        <taxon>Peronosporomycetes</taxon>
        <taxon>Peronosporales</taxon>
        <taxon>Peronosporaceae</taxon>
        <taxon>Phytophthora</taxon>
    </lineage>
</organism>
<comment type="caution">
    <text evidence="1">The sequence shown here is derived from an EMBL/GenBank/DDBJ whole genome shotgun (WGS) entry which is preliminary data.</text>
</comment>
<dbReference type="AlphaFoldDB" id="A0A9W7CUJ2"/>
<gene>
    <name evidence="1" type="ORF">Pfra01_001442600</name>
</gene>